<evidence type="ECO:0000313" key="2">
    <source>
        <dbReference type="EMBL" id="KJS58290.1"/>
    </source>
</evidence>
<organism evidence="2 3">
    <name type="scientific">Streptomyces rubellomurinus (strain ATCC 31215)</name>
    <dbReference type="NCBI Taxonomy" id="359131"/>
    <lineage>
        <taxon>Bacteria</taxon>
        <taxon>Bacillati</taxon>
        <taxon>Actinomycetota</taxon>
        <taxon>Actinomycetes</taxon>
        <taxon>Kitasatosporales</taxon>
        <taxon>Streptomycetaceae</taxon>
        <taxon>Streptomyces</taxon>
    </lineage>
</organism>
<reference evidence="2 3" key="1">
    <citation type="submission" date="2015-02" db="EMBL/GenBank/DDBJ databases">
        <authorList>
            <person name="Ju K.-S."/>
            <person name="Doroghazi J.R."/>
            <person name="Metcalf W."/>
        </authorList>
    </citation>
    <scope>NUCLEOTIDE SEQUENCE [LARGE SCALE GENOMIC DNA]</scope>
    <source>
        <strain evidence="2 3">ATCC 31215</strain>
    </source>
</reference>
<sequence>MDNATTEHTAEARSLADAETNAAAEEGRVTRTEHRPGLTVRTFRVAQDGTRYDDSGVTNAYPGPDEYVARIEVWPACACPQHRAG</sequence>
<feature type="compositionally biased region" description="Basic and acidic residues" evidence="1">
    <location>
        <begin position="25"/>
        <end position="36"/>
    </location>
</feature>
<dbReference type="AlphaFoldDB" id="A0A0F2T7I5"/>
<name>A0A0F2T7I5_STRR3</name>
<evidence type="ECO:0000256" key="1">
    <source>
        <dbReference type="SAM" id="MobiDB-lite"/>
    </source>
</evidence>
<keyword evidence="3" id="KW-1185">Reference proteome</keyword>
<dbReference type="RefSeq" id="WP_045704440.1">
    <property type="nucleotide sequence ID" value="NZ_JZKH01000122.1"/>
</dbReference>
<proteinExistence type="predicted"/>
<evidence type="ECO:0000313" key="3">
    <source>
        <dbReference type="Proteomes" id="UP000033699"/>
    </source>
</evidence>
<comment type="caution">
    <text evidence="2">The sequence shown here is derived from an EMBL/GenBank/DDBJ whole genome shotgun (WGS) entry which is preliminary data.</text>
</comment>
<protein>
    <submittedName>
        <fullName evidence="2">Uncharacterized protein</fullName>
    </submittedName>
</protein>
<dbReference type="Proteomes" id="UP000033699">
    <property type="component" value="Unassembled WGS sequence"/>
</dbReference>
<accession>A0A0F2T7I5</accession>
<feature type="region of interest" description="Disordered" evidence="1">
    <location>
        <begin position="1"/>
        <end position="39"/>
    </location>
</feature>
<gene>
    <name evidence="2" type="ORF">VM95_34295</name>
</gene>
<dbReference type="OrthoDB" id="4244094at2"/>
<dbReference type="EMBL" id="JZKH01000122">
    <property type="protein sequence ID" value="KJS58290.1"/>
    <property type="molecule type" value="Genomic_DNA"/>
</dbReference>